<reference evidence="3 4" key="1">
    <citation type="submission" date="2016-07" db="EMBL/GenBank/DDBJ databases">
        <title>Pervasive Adenine N6-methylation of Active Genes in Fungi.</title>
        <authorList>
            <consortium name="DOE Joint Genome Institute"/>
            <person name="Mondo S.J."/>
            <person name="Dannebaum R.O."/>
            <person name="Kuo R.C."/>
            <person name="Labutti K."/>
            <person name="Haridas S."/>
            <person name="Kuo A."/>
            <person name="Salamov A."/>
            <person name="Ahrendt S.R."/>
            <person name="Lipzen A."/>
            <person name="Sullivan W."/>
            <person name="Andreopoulos W.B."/>
            <person name="Clum A."/>
            <person name="Lindquist E."/>
            <person name="Daum C."/>
            <person name="Ramamoorthy G.K."/>
            <person name="Gryganskyi A."/>
            <person name="Culley D."/>
            <person name="Magnuson J.K."/>
            <person name="James T.Y."/>
            <person name="O'Malley M.A."/>
            <person name="Stajich J.E."/>
            <person name="Spatafora J.W."/>
            <person name="Visel A."/>
            <person name="Grigoriev I.V."/>
        </authorList>
    </citation>
    <scope>NUCLEOTIDE SEQUENCE [LARGE SCALE GENOMIC DNA]</scope>
    <source>
        <strain evidence="3 4">NRRL 3301</strain>
    </source>
</reference>
<feature type="coiled-coil region" evidence="1">
    <location>
        <begin position="173"/>
        <end position="200"/>
    </location>
</feature>
<dbReference type="EMBL" id="MCGT01000058">
    <property type="protein sequence ID" value="ORX43089.1"/>
    <property type="molecule type" value="Genomic_DNA"/>
</dbReference>
<dbReference type="OrthoDB" id="2121319at2759"/>
<accession>A0A1X2G2U4</accession>
<evidence type="ECO:0000256" key="1">
    <source>
        <dbReference type="SAM" id="Coils"/>
    </source>
</evidence>
<evidence type="ECO:0000313" key="4">
    <source>
        <dbReference type="Proteomes" id="UP000242146"/>
    </source>
</evidence>
<dbReference type="STRING" id="101127.A0A1X2G2U4"/>
<keyword evidence="4" id="KW-1185">Reference proteome</keyword>
<feature type="compositionally biased region" description="Polar residues" evidence="2">
    <location>
        <begin position="291"/>
        <end position="301"/>
    </location>
</feature>
<evidence type="ECO:0000313" key="3">
    <source>
        <dbReference type="EMBL" id="ORX43089.1"/>
    </source>
</evidence>
<feature type="coiled-coil region" evidence="1">
    <location>
        <begin position="26"/>
        <end position="81"/>
    </location>
</feature>
<feature type="region of interest" description="Disordered" evidence="2">
    <location>
        <begin position="282"/>
        <end position="301"/>
    </location>
</feature>
<protein>
    <submittedName>
        <fullName evidence="3">Uncharacterized protein</fullName>
    </submittedName>
</protein>
<dbReference type="AlphaFoldDB" id="A0A1X2G2U4"/>
<sequence length="320" mass="37003">MVPSHCVTEVMDPKDSDAYGELSLHAEYLQKQVAILQRENKQLQHTQQQLETQLEGREETLASSQKEVTLLIRKNQDLQSRLDEESHRYDLDRTLWLETESQIARRMTAKRARRATVSHQITGGSMPTFCTRCEGEKIKLDMEITKRQGQNERKIAYLEAELNKQDQDHHQAMQRQQRYLTGVEAELNELRKLHTSLMEENEGFRWANQLDDHDTEVPAIGSLASEISQTTDDTTLQELYAENRCLKEANDALATYMDKILSKIVGDHTLVDILNVDDLPIPKERPRRSTISHSPQDTKSWSKAFKRMSMLNWSKPSPEC</sequence>
<proteinExistence type="predicted"/>
<keyword evidence="1" id="KW-0175">Coiled coil</keyword>
<organism evidence="3 4">
    <name type="scientific">Hesseltinella vesiculosa</name>
    <dbReference type="NCBI Taxonomy" id="101127"/>
    <lineage>
        <taxon>Eukaryota</taxon>
        <taxon>Fungi</taxon>
        <taxon>Fungi incertae sedis</taxon>
        <taxon>Mucoromycota</taxon>
        <taxon>Mucoromycotina</taxon>
        <taxon>Mucoromycetes</taxon>
        <taxon>Mucorales</taxon>
        <taxon>Cunninghamellaceae</taxon>
        <taxon>Hesseltinella</taxon>
    </lineage>
</organism>
<evidence type="ECO:0000256" key="2">
    <source>
        <dbReference type="SAM" id="MobiDB-lite"/>
    </source>
</evidence>
<name>A0A1X2G2U4_9FUNG</name>
<gene>
    <name evidence="3" type="ORF">DM01DRAFT_1387204</name>
</gene>
<dbReference type="Proteomes" id="UP000242146">
    <property type="component" value="Unassembled WGS sequence"/>
</dbReference>
<comment type="caution">
    <text evidence="3">The sequence shown here is derived from an EMBL/GenBank/DDBJ whole genome shotgun (WGS) entry which is preliminary data.</text>
</comment>